<dbReference type="CDD" id="cd00082">
    <property type="entry name" value="HisKA"/>
    <property type="match status" value="1"/>
</dbReference>
<evidence type="ECO:0000313" key="10">
    <source>
        <dbReference type="EMBL" id="MFD2161575.1"/>
    </source>
</evidence>
<dbReference type="Gene3D" id="1.10.287.130">
    <property type="match status" value="1"/>
</dbReference>
<dbReference type="InterPro" id="IPR052162">
    <property type="entry name" value="Sensor_kinase/Photoreceptor"/>
</dbReference>
<dbReference type="PROSITE" id="PS50109">
    <property type="entry name" value="HIS_KIN"/>
    <property type="match status" value="1"/>
</dbReference>
<feature type="transmembrane region" description="Helical" evidence="7">
    <location>
        <begin position="97"/>
        <end position="115"/>
    </location>
</feature>
<accession>A0ABW4ZIL4</accession>
<evidence type="ECO:0000256" key="7">
    <source>
        <dbReference type="SAM" id="Phobius"/>
    </source>
</evidence>
<comment type="caution">
    <text evidence="10">The sequence shown here is derived from an EMBL/GenBank/DDBJ whole genome shotgun (WGS) entry which is preliminary data.</text>
</comment>
<organism evidence="10 11">
    <name type="scientific">Paradesertivirga mongoliensis</name>
    <dbReference type="NCBI Taxonomy" id="2100740"/>
    <lineage>
        <taxon>Bacteria</taxon>
        <taxon>Pseudomonadati</taxon>
        <taxon>Bacteroidota</taxon>
        <taxon>Sphingobacteriia</taxon>
        <taxon>Sphingobacteriales</taxon>
        <taxon>Sphingobacteriaceae</taxon>
        <taxon>Paradesertivirga</taxon>
    </lineage>
</organism>
<gene>
    <name evidence="10" type="ORF">ACFSJU_04170</name>
</gene>
<dbReference type="PANTHER" id="PTHR43304">
    <property type="entry name" value="PHYTOCHROME-LIKE PROTEIN CPH1"/>
    <property type="match status" value="1"/>
</dbReference>
<feature type="transmembrane region" description="Helical" evidence="7">
    <location>
        <begin position="173"/>
        <end position="191"/>
    </location>
</feature>
<dbReference type="SUPFAM" id="SSF55874">
    <property type="entry name" value="ATPase domain of HSP90 chaperone/DNA topoisomerase II/histidine kinase"/>
    <property type="match status" value="1"/>
</dbReference>
<dbReference type="Gene3D" id="3.30.565.10">
    <property type="entry name" value="Histidine kinase-like ATPase, C-terminal domain"/>
    <property type="match status" value="1"/>
</dbReference>
<sequence length="936" mass="107347">MISRLLFDNNFKNKFNLPPQFIWSVLCICILPVAFVIPQLYSGSAAGPASVEIPYGAYSTKYLSYHIWLIFGISAAVITFALSFADFVVKKDISTPIVGGALFCVALYEGFFLVADNNFIRFSSSSPNDLYLKWFISRLLHAILLTASIWYFISIDKKNIRSLEQKRRSLSGLAVIFFIILTIAIPVTFYIDDIGALVTNNFISHPYELGILVIYLIQAFWFLPYFLIRFPSLFTRLMVLSIIPAAFAQLFMAIYQQPYDSFFNAAYFLRFVNYLIPLLGISMNYIDTSRKEKNIIARLDKEIRERVLIQRDLERREELLANAEKIAHLGSWEFDTLTGSVKWSDEAYNIFGYDPAKVSPSLRLQEEIIAPKYREKVKRELTSAVRNNSSYNIEYQIQRANGEVRYVLAQGDYASQEKKLISTILDITSLHEASVKLTQSEALLREAEAISHNGSWEWFIEKNNFFWSDELFRIHGLLPSQNRIDLEYYRSIIHPDDSFRFFETLANSKEKHEPFSLEYRVVRPNGEVRHLLSNGKYKIDSFENVYQVVGNTQDITELKNTTLQLDKSESIYRTIAKNVPDSAVFLFDKKMELLLCEGPAISRIDPEQTLDKGTSLQNMFADDYQRALKLFQSALEGEGNRYEKGINAKTFKITYNPVYSSSSNEIFGVMIVMHDITDIKKAQQNLESKVAELNRSNSELEQFAYVASHDLQEPLRKIRAFGDRLQSKYSIQLPAEGIDYINRMQNASERMQILIDDLLTFSRISRPNEDFKPVSLSEIIKGVLGDLEFTIEKKKARMEITGEQVLKAIPSQMRQLFQNLISNSLKFTKEGVIPVIKINIDKISGAGFSSPHLPLVEDREYCKISLEDNGIGFNNDYAEKIFTLFQRLHTRSEYEGTGIGLSVCKKIVENHSGYIEAKGIEGEGATFYIFIPFDYN</sequence>
<dbReference type="InterPro" id="IPR001610">
    <property type="entry name" value="PAC"/>
</dbReference>
<dbReference type="InterPro" id="IPR005467">
    <property type="entry name" value="His_kinase_dom"/>
</dbReference>
<feature type="transmembrane region" description="Helical" evidence="7">
    <location>
        <begin position="21"/>
        <end position="42"/>
    </location>
</feature>
<evidence type="ECO:0000256" key="1">
    <source>
        <dbReference type="ARBA" id="ARBA00000085"/>
    </source>
</evidence>
<evidence type="ECO:0000256" key="6">
    <source>
        <dbReference type="SAM" id="Coils"/>
    </source>
</evidence>
<dbReference type="EMBL" id="JBHUHZ010000001">
    <property type="protein sequence ID" value="MFD2161575.1"/>
    <property type="molecule type" value="Genomic_DNA"/>
</dbReference>
<dbReference type="PANTHER" id="PTHR43304:SF1">
    <property type="entry name" value="PAC DOMAIN-CONTAINING PROTEIN"/>
    <property type="match status" value="1"/>
</dbReference>
<feature type="domain" description="PAC" evidence="9">
    <location>
        <begin position="515"/>
        <end position="567"/>
    </location>
</feature>
<evidence type="ECO:0000256" key="3">
    <source>
        <dbReference type="ARBA" id="ARBA00022553"/>
    </source>
</evidence>
<keyword evidence="7" id="KW-1133">Transmembrane helix</keyword>
<evidence type="ECO:0000259" key="9">
    <source>
        <dbReference type="PROSITE" id="PS50113"/>
    </source>
</evidence>
<dbReference type="CDD" id="cd00130">
    <property type="entry name" value="PAS"/>
    <property type="match status" value="1"/>
</dbReference>
<keyword evidence="5" id="KW-0418">Kinase</keyword>
<dbReference type="EC" id="2.7.13.3" evidence="2"/>
<keyword evidence="4" id="KW-0808">Transferase</keyword>
<dbReference type="InterPro" id="IPR036890">
    <property type="entry name" value="HATPase_C_sf"/>
</dbReference>
<dbReference type="SMART" id="SM00388">
    <property type="entry name" value="HisKA"/>
    <property type="match status" value="1"/>
</dbReference>
<protein>
    <recommendedName>
        <fullName evidence="2">histidine kinase</fullName>
        <ecNumber evidence="2">2.7.13.3</ecNumber>
    </recommendedName>
</protein>
<reference evidence="11" key="1">
    <citation type="journal article" date="2019" name="Int. J. Syst. Evol. Microbiol.">
        <title>The Global Catalogue of Microorganisms (GCM) 10K type strain sequencing project: providing services to taxonomists for standard genome sequencing and annotation.</title>
        <authorList>
            <consortium name="The Broad Institute Genomics Platform"/>
            <consortium name="The Broad Institute Genome Sequencing Center for Infectious Disease"/>
            <person name="Wu L."/>
            <person name="Ma J."/>
        </authorList>
    </citation>
    <scope>NUCLEOTIDE SEQUENCE [LARGE SCALE GENOMIC DNA]</scope>
    <source>
        <strain evidence="11">KCTC 42217</strain>
    </source>
</reference>
<comment type="catalytic activity">
    <reaction evidence="1">
        <text>ATP + protein L-histidine = ADP + protein N-phospho-L-histidine.</text>
        <dbReference type="EC" id="2.7.13.3"/>
    </reaction>
</comment>
<keyword evidence="6" id="KW-0175">Coiled coil</keyword>
<evidence type="ECO:0000256" key="5">
    <source>
        <dbReference type="ARBA" id="ARBA00022777"/>
    </source>
</evidence>
<dbReference type="InterPro" id="IPR036097">
    <property type="entry name" value="HisK_dim/P_sf"/>
</dbReference>
<dbReference type="Pfam" id="PF02518">
    <property type="entry name" value="HATPase_c"/>
    <property type="match status" value="1"/>
</dbReference>
<dbReference type="Gene3D" id="2.10.70.100">
    <property type="match status" value="1"/>
</dbReference>
<dbReference type="InterPro" id="IPR035965">
    <property type="entry name" value="PAS-like_dom_sf"/>
</dbReference>
<dbReference type="InterPro" id="IPR000014">
    <property type="entry name" value="PAS"/>
</dbReference>
<feature type="transmembrane region" description="Helical" evidence="7">
    <location>
        <begin position="211"/>
        <end position="230"/>
    </location>
</feature>
<name>A0ABW4ZIL4_9SPHI</name>
<dbReference type="SMART" id="SM00086">
    <property type="entry name" value="PAC"/>
    <property type="match status" value="2"/>
</dbReference>
<dbReference type="InterPro" id="IPR000700">
    <property type="entry name" value="PAS-assoc_C"/>
</dbReference>
<feature type="transmembrane region" description="Helical" evidence="7">
    <location>
        <begin position="237"/>
        <end position="255"/>
    </location>
</feature>
<evidence type="ECO:0000259" key="8">
    <source>
        <dbReference type="PROSITE" id="PS50109"/>
    </source>
</evidence>
<dbReference type="InterPro" id="IPR003594">
    <property type="entry name" value="HATPase_dom"/>
</dbReference>
<dbReference type="NCBIfam" id="TIGR00229">
    <property type="entry name" value="sensory_box"/>
    <property type="match status" value="1"/>
</dbReference>
<evidence type="ECO:0000313" key="11">
    <source>
        <dbReference type="Proteomes" id="UP001597387"/>
    </source>
</evidence>
<keyword evidence="7" id="KW-0812">Transmembrane</keyword>
<dbReference type="PROSITE" id="PS50113">
    <property type="entry name" value="PAC"/>
    <property type="match status" value="1"/>
</dbReference>
<keyword evidence="3" id="KW-0597">Phosphoprotein</keyword>
<dbReference type="SUPFAM" id="SSF47384">
    <property type="entry name" value="Homodimeric domain of signal transducing histidine kinase"/>
    <property type="match status" value="1"/>
</dbReference>
<evidence type="ECO:0000256" key="4">
    <source>
        <dbReference type="ARBA" id="ARBA00022679"/>
    </source>
</evidence>
<feature type="coiled-coil region" evidence="6">
    <location>
        <begin position="676"/>
        <end position="703"/>
    </location>
</feature>
<dbReference type="SMART" id="SM00387">
    <property type="entry name" value="HATPase_c"/>
    <property type="match status" value="1"/>
</dbReference>
<dbReference type="Proteomes" id="UP001597387">
    <property type="component" value="Unassembled WGS sequence"/>
</dbReference>
<dbReference type="InterPro" id="IPR004358">
    <property type="entry name" value="Sig_transdc_His_kin-like_C"/>
</dbReference>
<feature type="transmembrane region" description="Helical" evidence="7">
    <location>
        <begin position="62"/>
        <end position="85"/>
    </location>
</feature>
<evidence type="ECO:0000256" key="2">
    <source>
        <dbReference type="ARBA" id="ARBA00012438"/>
    </source>
</evidence>
<dbReference type="InterPro" id="IPR013655">
    <property type="entry name" value="PAS_fold_3"/>
</dbReference>
<dbReference type="RefSeq" id="WP_255898994.1">
    <property type="nucleotide sequence ID" value="NZ_JAFMZO010000001.1"/>
</dbReference>
<dbReference type="Gene3D" id="3.30.450.20">
    <property type="entry name" value="PAS domain"/>
    <property type="match status" value="3"/>
</dbReference>
<dbReference type="Pfam" id="PF00512">
    <property type="entry name" value="HisKA"/>
    <property type="match status" value="1"/>
</dbReference>
<keyword evidence="7" id="KW-0472">Membrane</keyword>
<dbReference type="Pfam" id="PF08447">
    <property type="entry name" value="PAS_3"/>
    <property type="match status" value="2"/>
</dbReference>
<keyword evidence="11" id="KW-1185">Reference proteome</keyword>
<feature type="transmembrane region" description="Helical" evidence="7">
    <location>
        <begin position="135"/>
        <end position="153"/>
    </location>
</feature>
<dbReference type="SUPFAM" id="SSF55785">
    <property type="entry name" value="PYP-like sensor domain (PAS domain)"/>
    <property type="match status" value="3"/>
</dbReference>
<dbReference type="PRINTS" id="PR00344">
    <property type="entry name" value="BCTRLSENSOR"/>
</dbReference>
<feature type="domain" description="Histidine kinase" evidence="8">
    <location>
        <begin position="706"/>
        <end position="935"/>
    </location>
</feature>
<proteinExistence type="predicted"/>
<dbReference type="InterPro" id="IPR003661">
    <property type="entry name" value="HisK_dim/P_dom"/>
</dbReference>